<dbReference type="NCBIfam" id="TIGR02660">
    <property type="entry name" value="nifV_homocitr"/>
    <property type="match status" value="1"/>
</dbReference>
<gene>
    <name evidence="10" type="primary">nifV</name>
    <name evidence="10" type="ORF">MTR62_04325</name>
</gene>
<evidence type="ECO:0000313" key="11">
    <source>
        <dbReference type="Proteomes" id="UP001162881"/>
    </source>
</evidence>
<dbReference type="InterPro" id="IPR013785">
    <property type="entry name" value="Aldolase_TIM"/>
</dbReference>
<keyword evidence="11" id="KW-1185">Reference proteome</keyword>
<dbReference type="InterPro" id="IPR002034">
    <property type="entry name" value="AIPM/Hcit_synth_CS"/>
</dbReference>
<dbReference type="GO" id="GO:0004410">
    <property type="term" value="F:homocitrate synthase activity"/>
    <property type="evidence" value="ECO:0007669"/>
    <property type="project" value="UniProtKB-EC"/>
</dbReference>
<dbReference type="InterPro" id="IPR054691">
    <property type="entry name" value="LeuA/HCS_post-cat"/>
</dbReference>
<comment type="similarity">
    <text evidence="2 7">Belongs to the alpha-IPM synthase/homocitrate synthase family.</text>
</comment>
<evidence type="ECO:0000256" key="3">
    <source>
        <dbReference type="ARBA" id="ARBA00012974"/>
    </source>
</evidence>
<comment type="catalytic activity">
    <reaction evidence="6 8">
        <text>acetyl-CoA + 2-oxoglutarate + H2O = (2R)-homocitrate + CoA + H(+)</text>
        <dbReference type="Rhea" id="RHEA:12929"/>
        <dbReference type="ChEBI" id="CHEBI:15377"/>
        <dbReference type="ChEBI" id="CHEBI:15378"/>
        <dbReference type="ChEBI" id="CHEBI:16810"/>
        <dbReference type="ChEBI" id="CHEBI:57287"/>
        <dbReference type="ChEBI" id="CHEBI:57288"/>
        <dbReference type="ChEBI" id="CHEBI:58884"/>
        <dbReference type="EC" id="2.3.3.14"/>
    </reaction>
</comment>
<dbReference type="PANTHER" id="PTHR42880:SF1">
    <property type="entry name" value="ISOPROPYLMALATE_HOMOCITRATE_CITRAMALATE SYNTHASE FAMILY PROTEIN"/>
    <property type="match status" value="1"/>
</dbReference>
<dbReference type="InterPro" id="IPR013477">
    <property type="entry name" value="NifV/FrbC"/>
</dbReference>
<comment type="function">
    <text evidence="1 8">This protein is a Fe-Mo-cofactor biosynthetic component.</text>
</comment>
<organism evidence="10 11">
    <name type="scientific">Novosphingobium organovorum</name>
    <dbReference type="NCBI Taxonomy" id="2930092"/>
    <lineage>
        <taxon>Bacteria</taxon>
        <taxon>Pseudomonadati</taxon>
        <taxon>Pseudomonadota</taxon>
        <taxon>Alphaproteobacteria</taxon>
        <taxon>Sphingomonadales</taxon>
        <taxon>Sphingomonadaceae</taxon>
        <taxon>Novosphingobium</taxon>
    </lineage>
</organism>
<evidence type="ECO:0000256" key="4">
    <source>
        <dbReference type="ARBA" id="ARBA00020735"/>
    </source>
</evidence>
<evidence type="ECO:0000256" key="1">
    <source>
        <dbReference type="ARBA" id="ARBA00003050"/>
    </source>
</evidence>
<keyword evidence="5 7" id="KW-0808">Transferase</keyword>
<dbReference type="EMBL" id="JALHLF010000009">
    <property type="protein sequence ID" value="MCJ2181931.1"/>
    <property type="molecule type" value="Genomic_DNA"/>
</dbReference>
<dbReference type="PROSITE" id="PS50991">
    <property type="entry name" value="PYR_CT"/>
    <property type="match status" value="1"/>
</dbReference>
<evidence type="ECO:0000256" key="8">
    <source>
        <dbReference type="RuleBase" id="RU367143"/>
    </source>
</evidence>
<dbReference type="Gene3D" id="3.20.20.70">
    <property type="entry name" value="Aldolase class I"/>
    <property type="match status" value="1"/>
</dbReference>
<evidence type="ECO:0000256" key="6">
    <source>
        <dbReference type="ARBA" id="ARBA00048019"/>
    </source>
</evidence>
<reference evidence="10" key="1">
    <citation type="submission" date="2022-03" db="EMBL/GenBank/DDBJ databases">
        <title>Identification of a novel bacterium isolated from mangrove sediments.</title>
        <authorList>
            <person name="Pan X."/>
        </authorList>
    </citation>
    <scope>NUCLEOTIDE SEQUENCE</scope>
    <source>
        <strain evidence="10">B1949</strain>
    </source>
</reference>
<evidence type="ECO:0000313" key="10">
    <source>
        <dbReference type="EMBL" id="MCJ2181931.1"/>
    </source>
</evidence>
<accession>A0ABT0BA50</accession>
<proteinExistence type="inferred from homology"/>
<dbReference type="Pfam" id="PF22617">
    <property type="entry name" value="HCS_D2"/>
    <property type="match status" value="1"/>
</dbReference>
<dbReference type="PROSITE" id="PS00815">
    <property type="entry name" value="AIPM_HOMOCIT_SYNTH_1"/>
    <property type="match status" value="1"/>
</dbReference>
<dbReference type="Pfam" id="PF00682">
    <property type="entry name" value="HMGL-like"/>
    <property type="match status" value="1"/>
</dbReference>
<protein>
    <recommendedName>
        <fullName evidence="4 8">Homocitrate synthase</fullName>
        <ecNumber evidence="3 8">2.3.3.14</ecNumber>
    </recommendedName>
</protein>
<dbReference type="PANTHER" id="PTHR42880">
    <property type="entry name" value="HOMOCITRATE SYNTHASE"/>
    <property type="match status" value="1"/>
</dbReference>
<sequence>MTGFLPNVPPVVVNDSTLRDGEQSPGVAFSFTEKLAIAAALEAAGVDEIEAGTPAMGPEDVEVMAAMVAEARTAQIIPWCRATRADVDAAARTGVSRVHLSVPVSDRQIRAKFGTGRADVLARIEEVVGYALDRGLRVSIGGEDASRADPDFLKRVVVAIEEAGGHRFRYADTLGVLDPFGTYEVFRELARETDIELEFHGHDDLGLATANTLAAVRGGASHVSVCVLGLGERAGNAPLEEVVTALGETLGRTTRIDFLQLAALAETVARAAGRPIPENKPIVGSMVFTHESGIHVSGLLRDAQTYEALDPARFGRERRIMLGRHSGRAAITSSLRSIGLEADQQRLEKILADVRAKALVTKKGVELADLALIYCQSAMAEQAL</sequence>
<dbReference type="Gene3D" id="1.10.238.260">
    <property type="match status" value="1"/>
</dbReference>
<keyword evidence="10" id="KW-0012">Acyltransferase</keyword>
<dbReference type="CDD" id="cd07939">
    <property type="entry name" value="DRE_TIM_NifV"/>
    <property type="match status" value="1"/>
</dbReference>
<dbReference type="RefSeq" id="WP_244017321.1">
    <property type="nucleotide sequence ID" value="NZ_JALHLF010000009.1"/>
</dbReference>
<name>A0ABT0BA50_9SPHN</name>
<evidence type="ECO:0000256" key="5">
    <source>
        <dbReference type="ARBA" id="ARBA00022679"/>
    </source>
</evidence>
<feature type="domain" description="Pyruvate carboxyltransferase" evidence="9">
    <location>
        <begin position="11"/>
        <end position="262"/>
    </location>
</feature>
<dbReference type="InterPro" id="IPR000891">
    <property type="entry name" value="PYR_CT"/>
</dbReference>
<evidence type="ECO:0000256" key="7">
    <source>
        <dbReference type="RuleBase" id="RU003523"/>
    </source>
</evidence>
<dbReference type="SUPFAM" id="SSF51569">
    <property type="entry name" value="Aldolase"/>
    <property type="match status" value="1"/>
</dbReference>
<comment type="caution">
    <text evidence="10">The sequence shown here is derived from an EMBL/GenBank/DDBJ whole genome shotgun (WGS) entry which is preliminary data.</text>
</comment>
<keyword evidence="8" id="KW-0535">Nitrogen fixation</keyword>
<evidence type="ECO:0000256" key="2">
    <source>
        <dbReference type="ARBA" id="ARBA00006154"/>
    </source>
</evidence>
<dbReference type="EC" id="2.3.3.14" evidence="3 8"/>
<evidence type="ECO:0000259" key="9">
    <source>
        <dbReference type="PROSITE" id="PS50991"/>
    </source>
</evidence>
<dbReference type="Proteomes" id="UP001162881">
    <property type="component" value="Unassembled WGS sequence"/>
</dbReference>
<dbReference type="PROSITE" id="PS00816">
    <property type="entry name" value="AIPM_HOMOCIT_SYNTH_2"/>
    <property type="match status" value="1"/>
</dbReference>